<organism evidence="14 15">
    <name type="scientific">Psychrobacter frigidicola</name>
    <dbReference type="NCBI Taxonomy" id="45611"/>
    <lineage>
        <taxon>Bacteria</taxon>
        <taxon>Pseudomonadati</taxon>
        <taxon>Pseudomonadota</taxon>
        <taxon>Gammaproteobacteria</taxon>
        <taxon>Moraxellales</taxon>
        <taxon>Moraxellaceae</taxon>
        <taxon>Psychrobacter</taxon>
    </lineage>
</organism>
<evidence type="ECO:0000256" key="8">
    <source>
        <dbReference type="ARBA" id="ARBA00022927"/>
    </source>
</evidence>
<evidence type="ECO:0000256" key="7">
    <source>
        <dbReference type="ARBA" id="ARBA00022729"/>
    </source>
</evidence>
<keyword evidence="7" id="KW-0732">Signal</keyword>
<feature type="domain" description="Trimeric autotransporter adhesin YadA-like C-terminal membrane anchor" evidence="11">
    <location>
        <begin position="349"/>
        <end position="409"/>
    </location>
</feature>
<dbReference type="GO" id="GO:0015031">
    <property type="term" value="P:protein transport"/>
    <property type="evidence" value="ECO:0007669"/>
    <property type="project" value="UniProtKB-KW"/>
</dbReference>
<evidence type="ECO:0000313" key="15">
    <source>
        <dbReference type="Proteomes" id="UP000321903"/>
    </source>
</evidence>
<dbReference type="EMBL" id="VORZ01000001">
    <property type="protein sequence ID" value="TXD97866.1"/>
    <property type="molecule type" value="Genomic_DNA"/>
</dbReference>
<evidence type="ECO:0000313" key="14">
    <source>
        <dbReference type="EMBL" id="TXD97866.1"/>
    </source>
</evidence>
<dbReference type="InterPro" id="IPR008640">
    <property type="entry name" value="Adhesin_Head_dom"/>
</dbReference>
<evidence type="ECO:0000256" key="5">
    <source>
        <dbReference type="ARBA" id="ARBA00022452"/>
    </source>
</evidence>
<evidence type="ECO:0000259" key="13">
    <source>
        <dbReference type="Pfam" id="PF05662"/>
    </source>
</evidence>
<dbReference type="Gene3D" id="3.30.1300.30">
    <property type="entry name" value="GSPII I/J protein-like"/>
    <property type="match status" value="1"/>
</dbReference>
<feature type="domain" description="Trimeric autotransporter adhesin YadA-like head" evidence="12">
    <location>
        <begin position="212"/>
        <end position="237"/>
    </location>
</feature>
<dbReference type="SUPFAM" id="SSF54523">
    <property type="entry name" value="Pili subunits"/>
    <property type="match status" value="1"/>
</dbReference>
<evidence type="ECO:0000259" key="11">
    <source>
        <dbReference type="Pfam" id="PF03895"/>
    </source>
</evidence>
<keyword evidence="8" id="KW-0653">Protein transport</keyword>
<evidence type="ECO:0008006" key="16">
    <source>
        <dbReference type="Google" id="ProtNLM"/>
    </source>
</evidence>
<keyword evidence="6" id="KW-0812">Transmembrane</keyword>
<proteinExistence type="inferred from homology"/>
<dbReference type="Pfam" id="PF05662">
    <property type="entry name" value="YadA_stalk"/>
    <property type="match status" value="1"/>
</dbReference>
<dbReference type="InterPro" id="IPR011049">
    <property type="entry name" value="Serralysin-like_metalloprot_C"/>
</dbReference>
<keyword evidence="4" id="KW-0813">Transport</keyword>
<dbReference type="Pfam" id="PF05658">
    <property type="entry name" value="YadA_head"/>
    <property type="match status" value="4"/>
</dbReference>
<evidence type="ECO:0000256" key="3">
    <source>
        <dbReference type="ARBA" id="ARBA00005848"/>
    </source>
</evidence>
<evidence type="ECO:0000256" key="6">
    <source>
        <dbReference type="ARBA" id="ARBA00022692"/>
    </source>
</evidence>
<keyword evidence="15" id="KW-1185">Reference proteome</keyword>
<dbReference type="InterPro" id="IPR008635">
    <property type="entry name" value="Coiled_stalk_dom"/>
</dbReference>
<evidence type="ECO:0000259" key="12">
    <source>
        <dbReference type="Pfam" id="PF05658"/>
    </source>
</evidence>
<dbReference type="AlphaFoldDB" id="A0A5C7A831"/>
<dbReference type="InterPro" id="IPR005594">
    <property type="entry name" value="YadA_C"/>
</dbReference>
<name>A0A5C7A831_9GAMM</name>
<keyword evidence="9" id="KW-0472">Membrane</keyword>
<dbReference type="Gene3D" id="2.150.10.10">
    <property type="entry name" value="Serralysin-like metalloprotease, C-terminal"/>
    <property type="match status" value="2"/>
</dbReference>
<evidence type="ECO:0000256" key="9">
    <source>
        <dbReference type="ARBA" id="ARBA00023136"/>
    </source>
</evidence>
<dbReference type="OrthoDB" id="1631723at2"/>
<evidence type="ECO:0000256" key="1">
    <source>
        <dbReference type="ARBA" id="ARBA00004241"/>
    </source>
</evidence>
<dbReference type="RefSeq" id="WP_147221774.1">
    <property type="nucleotide sequence ID" value="NZ_CAJGYY010000001.1"/>
</dbReference>
<dbReference type="Proteomes" id="UP000321903">
    <property type="component" value="Unassembled WGS sequence"/>
</dbReference>
<evidence type="ECO:0000256" key="10">
    <source>
        <dbReference type="ARBA" id="ARBA00023237"/>
    </source>
</evidence>
<evidence type="ECO:0000256" key="4">
    <source>
        <dbReference type="ARBA" id="ARBA00022448"/>
    </source>
</evidence>
<feature type="domain" description="Trimeric autotransporter adhesin YadA-like stalk" evidence="13">
    <location>
        <begin position="285"/>
        <end position="325"/>
    </location>
</feature>
<feature type="domain" description="Trimeric autotransporter adhesin YadA-like head" evidence="12">
    <location>
        <begin position="66"/>
        <end position="90"/>
    </location>
</feature>
<reference evidence="14 15" key="1">
    <citation type="submission" date="2019-08" db="EMBL/GenBank/DDBJ databases">
        <title>Genome sequence of Psychrobacter frigidicola ACAM304 (type strain).</title>
        <authorList>
            <person name="Bowman J.P."/>
        </authorList>
    </citation>
    <scope>NUCLEOTIDE SEQUENCE [LARGE SCALE GENOMIC DNA]</scope>
    <source>
        <strain evidence="14 15">ACAM 304</strain>
    </source>
</reference>
<gene>
    <name evidence="14" type="ORF">ES754_02575</name>
</gene>
<sequence length="409" mass="40755">MNHNYKVIGNEASRNFTTDSKISSTGFLRLSAIGLGLVLSGLSMQATAVCTGGENSVKCGTDAIANSSDGIAIGANSKALGSQSVAIGSGLKGKDGKDGLNTRAIGEQSIAIGSNTRAKGNSSIAIGGDDLDYASRANIDGSTSESEINGGTVSTVFRSYAKRDLVDTSGSDVTDRYLEHTQAVGEASVAIGVKSSSEGALSTAIGTHASSSGTASSAFGVASSATKDGSVALGAGSVTDSDATSEKTMTVGGNNYTVAGNVLDDKGNVSTGAQVSVGSIGSERQIKNVAGGQISATSTDAVNGSQLFATNSAVNRNTDRINSLGYRMDDVEDDANAGISAAMAMSSLPQSYIPGKSMVAGGIATYNGESALAIGVSKVTDNGRWVIKGNASADTQGNFGAAVGGGFHF</sequence>
<dbReference type="InterPro" id="IPR045584">
    <property type="entry name" value="Pilin-like"/>
</dbReference>
<comment type="caution">
    <text evidence="14">The sequence shown here is derived from an EMBL/GenBank/DDBJ whole genome shotgun (WGS) entry which is preliminary data.</text>
</comment>
<dbReference type="SUPFAM" id="SSF101967">
    <property type="entry name" value="Adhesin YadA, collagen-binding domain"/>
    <property type="match status" value="1"/>
</dbReference>
<dbReference type="Gene3D" id="1.20.5.170">
    <property type="match status" value="1"/>
</dbReference>
<accession>A0A5C7A831</accession>
<feature type="domain" description="Trimeric autotransporter adhesin YadA-like head" evidence="12">
    <location>
        <begin position="183"/>
        <end position="209"/>
    </location>
</feature>
<keyword evidence="10" id="KW-0998">Cell outer membrane</keyword>
<comment type="similarity">
    <text evidence="3">Belongs to the autotransporter-2 (AT-2) (TC 1.B.40) family.</text>
</comment>
<protein>
    <recommendedName>
        <fullName evidence="16">Adhesin</fullName>
    </recommendedName>
</protein>
<keyword evidence="5" id="KW-1134">Transmembrane beta strand</keyword>
<dbReference type="GO" id="GO:0009986">
    <property type="term" value="C:cell surface"/>
    <property type="evidence" value="ECO:0007669"/>
    <property type="project" value="UniProtKB-SubCell"/>
</dbReference>
<dbReference type="GO" id="GO:0009279">
    <property type="term" value="C:cell outer membrane"/>
    <property type="evidence" value="ECO:0007669"/>
    <property type="project" value="UniProtKB-SubCell"/>
</dbReference>
<dbReference type="Pfam" id="PF03895">
    <property type="entry name" value="YadA_anchor"/>
    <property type="match status" value="1"/>
</dbReference>
<evidence type="ECO:0000256" key="2">
    <source>
        <dbReference type="ARBA" id="ARBA00004442"/>
    </source>
</evidence>
<comment type="subcellular location">
    <subcellularLocation>
        <location evidence="2">Cell outer membrane</location>
    </subcellularLocation>
    <subcellularLocation>
        <location evidence="1">Cell surface</location>
    </subcellularLocation>
</comment>
<feature type="domain" description="Trimeric autotransporter adhesin YadA-like head" evidence="12">
    <location>
        <begin position="104"/>
        <end position="128"/>
    </location>
</feature>